<dbReference type="RefSeq" id="WP_025229073.1">
    <property type="nucleotide sequence ID" value="NZ_CP007139.1"/>
</dbReference>
<gene>
    <name evidence="1" type="ORF">OP10G_3635</name>
</gene>
<name>A0A068NTZ3_FIMGI</name>
<dbReference type="AlphaFoldDB" id="A0A068NTZ3"/>
<sequence>MSRNPASSVVDIAVQVSGLQAYMFLSAGGTVNVTGIFVNNYGDQTGNSFASTMGAATAKTLTDFAGAIPSDAVGAILEFSGAAYAGFGAQTPGYVTDFQTNPSRYAPVPASTPQVFGRVNPLTYQPSIAISALPSESHIGEVGGRIARTGDSFTRPADTTAYASGDLVANSVTAGSVTPLSFAVARVAQGSGMLRRLKLRKSNTSLTNASFRVHLYLSSPVPSNGDNGAWLTDNGASYIGSFDVTMDRVFTDGAVGIGTPTVGTEINFALTSGQVVYGLIEARAAYTPASAEVFTVILEDLQN</sequence>
<dbReference type="eggNOG" id="ENOG50340AK">
    <property type="taxonomic scope" value="Bacteria"/>
</dbReference>
<dbReference type="HOGENOM" id="CLU_917506_0_0_0"/>
<keyword evidence="2" id="KW-1185">Reference proteome</keyword>
<proteinExistence type="predicted"/>
<organism evidence="1 2">
    <name type="scientific">Fimbriimonas ginsengisoli Gsoil 348</name>
    <dbReference type="NCBI Taxonomy" id="661478"/>
    <lineage>
        <taxon>Bacteria</taxon>
        <taxon>Bacillati</taxon>
        <taxon>Armatimonadota</taxon>
        <taxon>Fimbriimonadia</taxon>
        <taxon>Fimbriimonadales</taxon>
        <taxon>Fimbriimonadaceae</taxon>
        <taxon>Fimbriimonas</taxon>
    </lineage>
</organism>
<dbReference type="STRING" id="661478.OP10G_3635"/>
<protein>
    <submittedName>
        <fullName evidence="1">Uncharacterized protein</fullName>
    </submittedName>
</protein>
<dbReference type="Proteomes" id="UP000027982">
    <property type="component" value="Chromosome"/>
</dbReference>
<dbReference type="KEGG" id="fgi:OP10G_3635"/>
<evidence type="ECO:0000313" key="2">
    <source>
        <dbReference type="Proteomes" id="UP000027982"/>
    </source>
</evidence>
<dbReference type="OrthoDB" id="8446630at2"/>
<evidence type="ECO:0000313" key="1">
    <source>
        <dbReference type="EMBL" id="AIE87003.1"/>
    </source>
</evidence>
<accession>A0A068NTZ3</accession>
<reference evidence="1 2" key="1">
    <citation type="journal article" date="2014" name="PLoS ONE">
        <title>The first complete genome sequence of the class fimbriimonadia in the phylum armatimonadetes.</title>
        <authorList>
            <person name="Hu Z.Y."/>
            <person name="Wang Y.Z."/>
            <person name="Im W.T."/>
            <person name="Wang S.Y."/>
            <person name="Zhao G.P."/>
            <person name="Zheng H.J."/>
            <person name="Quan Z.X."/>
        </authorList>
    </citation>
    <scope>NUCLEOTIDE SEQUENCE [LARGE SCALE GENOMIC DNA]</scope>
    <source>
        <strain evidence="1">Gsoil 348</strain>
    </source>
</reference>
<dbReference type="EMBL" id="CP007139">
    <property type="protein sequence ID" value="AIE87003.1"/>
    <property type="molecule type" value="Genomic_DNA"/>
</dbReference>